<evidence type="ECO:0000256" key="2">
    <source>
        <dbReference type="ARBA" id="ARBA00022487"/>
    </source>
</evidence>
<dbReference type="InterPro" id="IPR050955">
    <property type="entry name" value="Plant_Biomass_Hydrol_Est"/>
</dbReference>
<evidence type="ECO:0000256" key="4">
    <source>
        <dbReference type="ARBA" id="ARBA00022729"/>
    </source>
</evidence>
<proteinExistence type="inferred from homology"/>
<evidence type="ECO:0000256" key="1">
    <source>
        <dbReference type="ARBA" id="ARBA00004613"/>
    </source>
</evidence>
<gene>
    <name evidence="10" type="ORF">VTL71DRAFT_12312</name>
</gene>
<protein>
    <recommendedName>
        <fullName evidence="9">Carboxylic ester hydrolase</fullName>
        <ecNumber evidence="9">3.1.1.-</ecNumber>
    </recommendedName>
</protein>
<feature type="chain" id="PRO_5044964444" description="Carboxylic ester hydrolase" evidence="9">
    <location>
        <begin position="19"/>
        <end position="297"/>
    </location>
</feature>
<evidence type="ECO:0000256" key="5">
    <source>
        <dbReference type="ARBA" id="ARBA00022801"/>
    </source>
</evidence>
<dbReference type="InterPro" id="IPR010126">
    <property type="entry name" value="Esterase_phb"/>
</dbReference>
<dbReference type="PANTHER" id="PTHR43037">
    <property type="entry name" value="UNNAMED PRODUCT-RELATED"/>
    <property type="match status" value="1"/>
</dbReference>
<sequence length="297" mass="31487">MFLSSVLAATAAFSVVNALSSSLQQVTDFNSSPTKAKMYVYVPSNKLAKPPIVVAIHHCQGTGPGYFGETQGYAQAADKSGFIIIYPSAPTTGGCWDVSSTQSLTHNGGGDSQTIANMVKFAQTKYGGDANRVYMTGSSSGAMMTNVLAGAYPDIFKAGTLYGGVPDGCFYLSSSKPNTNEPGWNSQCSGGKLIKTAQQWGDQARGYYPGYNGARPKLQIYHGTKDTTLSYPNFNEQLKQWSNVLGVSFSRNQTNSPISGYTKVIYGDGSKLVGISAANVGHTPPIRAADDLAWFGL</sequence>
<dbReference type="SUPFAM" id="SSF53474">
    <property type="entry name" value="alpha/beta-Hydrolases"/>
    <property type="match status" value="2"/>
</dbReference>
<evidence type="ECO:0000256" key="9">
    <source>
        <dbReference type="RuleBase" id="RU367147"/>
    </source>
</evidence>
<comment type="subcellular location">
    <subcellularLocation>
        <location evidence="1 9">Secreted</location>
    </subcellularLocation>
</comment>
<evidence type="ECO:0000313" key="11">
    <source>
        <dbReference type="Proteomes" id="UP001595075"/>
    </source>
</evidence>
<evidence type="ECO:0000313" key="10">
    <source>
        <dbReference type="EMBL" id="KAL2071077.1"/>
    </source>
</evidence>
<evidence type="ECO:0000256" key="8">
    <source>
        <dbReference type="ARBA" id="ARBA00023326"/>
    </source>
</evidence>
<accession>A0ABR4CM82</accession>
<keyword evidence="3 9" id="KW-0964">Secreted</keyword>
<reference evidence="10 11" key="1">
    <citation type="journal article" date="2024" name="Commun. Biol.">
        <title>Comparative genomic analysis of thermophilic fungi reveals convergent evolutionary adaptations and gene losses.</title>
        <authorList>
            <person name="Steindorff A.S."/>
            <person name="Aguilar-Pontes M.V."/>
            <person name="Robinson A.J."/>
            <person name="Andreopoulos B."/>
            <person name="LaButti K."/>
            <person name="Kuo A."/>
            <person name="Mondo S."/>
            <person name="Riley R."/>
            <person name="Otillar R."/>
            <person name="Haridas S."/>
            <person name="Lipzen A."/>
            <person name="Grimwood J."/>
            <person name="Schmutz J."/>
            <person name="Clum A."/>
            <person name="Reid I.D."/>
            <person name="Moisan M.C."/>
            <person name="Butler G."/>
            <person name="Nguyen T.T.M."/>
            <person name="Dewar K."/>
            <person name="Conant G."/>
            <person name="Drula E."/>
            <person name="Henrissat B."/>
            <person name="Hansel C."/>
            <person name="Singer S."/>
            <person name="Hutchinson M.I."/>
            <person name="de Vries R.P."/>
            <person name="Natvig D.O."/>
            <person name="Powell A.J."/>
            <person name="Tsang A."/>
            <person name="Grigoriev I.V."/>
        </authorList>
    </citation>
    <scope>NUCLEOTIDE SEQUENCE [LARGE SCALE GENOMIC DNA]</scope>
    <source>
        <strain evidence="10 11">CBS 494.80</strain>
    </source>
</reference>
<keyword evidence="6" id="KW-0325">Glycoprotein</keyword>
<keyword evidence="7 9" id="KW-0119">Carbohydrate metabolism</keyword>
<organism evidence="10 11">
    <name type="scientific">Oculimacula yallundae</name>
    <dbReference type="NCBI Taxonomy" id="86028"/>
    <lineage>
        <taxon>Eukaryota</taxon>
        <taxon>Fungi</taxon>
        <taxon>Dikarya</taxon>
        <taxon>Ascomycota</taxon>
        <taxon>Pezizomycotina</taxon>
        <taxon>Leotiomycetes</taxon>
        <taxon>Helotiales</taxon>
        <taxon>Ploettnerulaceae</taxon>
        <taxon>Oculimacula</taxon>
    </lineage>
</organism>
<evidence type="ECO:0000256" key="3">
    <source>
        <dbReference type="ARBA" id="ARBA00022525"/>
    </source>
</evidence>
<keyword evidence="4 9" id="KW-0732">Signal</keyword>
<evidence type="ECO:0000256" key="7">
    <source>
        <dbReference type="ARBA" id="ARBA00023277"/>
    </source>
</evidence>
<keyword evidence="5 9" id="KW-0378">Hydrolase</keyword>
<comment type="function">
    <text evidence="9">Esterase involved in the hydrolysis of xylan, a major structural heterogeneous polysaccharide found in plant biomass representing the second most abundant polysaccharide in the biosphere, after cellulose.</text>
</comment>
<dbReference type="Proteomes" id="UP001595075">
    <property type="component" value="Unassembled WGS sequence"/>
</dbReference>
<name>A0ABR4CM82_9HELO</name>
<comment type="caution">
    <text evidence="10">The sequence shown here is derived from an EMBL/GenBank/DDBJ whole genome shotgun (WGS) entry which is preliminary data.</text>
</comment>
<comment type="similarity">
    <text evidence="9">Belongs to the carbohydrate esterase 1 (CE1) family.</text>
</comment>
<keyword evidence="11" id="KW-1185">Reference proteome</keyword>
<dbReference type="PANTHER" id="PTHR43037:SF3">
    <property type="entry name" value="FERULOYL ESTERASE B"/>
    <property type="match status" value="1"/>
</dbReference>
<dbReference type="EC" id="3.1.1.-" evidence="9"/>
<keyword evidence="2 9" id="KW-0719">Serine esterase</keyword>
<keyword evidence="8 9" id="KW-0624">Polysaccharide degradation</keyword>
<dbReference type="InterPro" id="IPR029058">
    <property type="entry name" value="AB_hydrolase_fold"/>
</dbReference>
<dbReference type="EMBL" id="JAZHXI010000005">
    <property type="protein sequence ID" value="KAL2071077.1"/>
    <property type="molecule type" value="Genomic_DNA"/>
</dbReference>
<dbReference type="Pfam" id="PF10503">
    <property type="entry name" value="Esterase_PHB"/>
    <property type="match status" value="1"/>
</dbReference>
<dbReference type="Gene3D" id="3.40.50.1820">
    <property type="entry name" value="alpha/beta hydrolase"/>
    <property type="match status" value="1"/>
</dbReference>
<evidence type="ECO:0000256" key="6">
    <source>
        <dbReference type="ARBA" id="ARBA00023180"/>
    </source>
</evidence>
<feature type="signal peptide" evidence="9">
    <location>
        <begin position="1"/>
        <end position="18"/>
    </location>
</feature>
<dbReference type="NCBIfam" id="TIGR01840">
    <property type="entry name" value="esterase_phb"/>
    <property type="match status" value="1"/>
</dbReference>